<dbReference type="SMART" id="SM00320">
    <property type="entry name" value="WD40"/>
    <property type="match status" value="6"/>
</dbReference>
<evidence type="ECO:0000256" key="3">
    <source>
        <dbReference type="ARBA" id="ARBA00022737"/>
    </source>
</evidence>
<dbReference type="PROSITE" id="PS50294">
    <property type="entry name" value="WD_REPEATS_REGION"/>
    <property type="match status" value="2"/>
</dbReference>
<dbReference type="PANTHER" id="PTHR19877">
    <property type="entry name" value="EUKARYOTIC TRANSLATION INITIATION FACTOR 3 SUBUNIT I"/>
    <property type="match status" value="1"/>
</dbReference>
<dbReference type="SUPFAM" id="SSF50978">
    <property type="entry name" value="WD40 repeat-like"/>
    <property type="match status" value="1"/>
</dbReference>
<evidence type="ECO:0000256" key="6">
    <source>
        <dbReference type="ARBA" id="ARBA00040390"/>
    </source>
</evidence>
<evidence type="ECO:0000256" key="7">
    <source>
        <dbReference type="PROSITE-ProRule" id="PRU00221"/>
    </source>
</evidence>
<evidence type="ECO:0000256" key="1">
    <source>
        <dbReference type="ARBA" id="ARBA00022574"/>
    </source>
</evidence>
<evidence type="ECO:0000256" key="2">
    <source>
        <dbReference type="ARBA" id="ARBA00022664"/>
    </source>
</evidence>
<dbReference type="Gene3D" id="2.130.10.10">
    <property type="entry name" value="YVTN repeat-like/Quinoprotein amine dehydrogenase"/>
    <property type="match status" value="1"/>
</dbReference>
<comment type="similarity">
    <text evidence="5">Belongs to the WD repeat STRAP family.</text>
</comment>
<feature type="repeat" description="WD" evidence="7">
    <location>
        <begin position="101"/>
        <end position="145"/>
    </location>
</feature>
<dbReference type="InterPro" id="IPR019775">
    <property type="entry name" value="WD40_repeat_CS"/>
</dbReference>
<reference evidence="8 9" key="1">
    <citation type="journal article" date="2016" name="Proc. Natl. Acad. Sci. U.S.A.">
        <title>Comparative genomics of biotechnologically important yeasts.</title>
        <authorList>
            <person name="Riley R."/>
            <person name="Haridas S."/>
            <person name="Wolfe K.H."/>
            <person name="Lopes M.R."/>
            <person name="Hittinger C.T."/>
            <person name="Goeker M."/>
            <person name="Salamov A.A."/>
            <person name="Wisecaver J.H."/>
            <person name="Long T.M."/>
            <person name="Calvey C.H."/>
            <person name="Aerts A.L."/>
            <person name="Barry K.W."/>
            <person name="Choi C."/>
            <person name="Clum A."/>
            <person name="Coughlan A.Y."/>
            <person name="Deshpande S."/>
            <person name="Douglass A.P."/>
            <person name="Hanson S.J."/>
            <person name="Klenk H.-P."/>
            <person name="LaButti K.M."/>
            <person name="Lapidus A."/>
            <person name="Lindquist E.A."/>
            <person name="Lipzen A.M."/>
            <person name="Meier-Kolthoff J.P."/>
            <person name="Ohm R.A."/>
            <person name="Otillar R.P."/>
            <person name="Pangilinan J.L."/>
            <person name="Peng Y."/>
            <person name="Rokas A."/>
            <person name="Rosa C.A."/>
            <person name="Scheuner C."/>
            <person name="Sibirny A.A."/>
            <person name="Slot J.C."/>
            <person name="Stielow J.B."/>
            <person name="Sun H."/>
            <person name="Kurtzman C.P."/>
            <person name="Blackwell M."/>
            <person name="Grigoriev I.V."/>
            <person name="Jeffries T.W."/>
        </authorList>
    </citation>
    <scope>NUCLEOTIDE SEQUENCE [LARGE SCALE GENOMIC DNA]</scope>
    <source>
        <strain evidence="8 9">NRRL Y-11557</strain>
    </source>
</reference>
<dbReference type="GO" id="GO:0003723">
    <property type="term" value="F:RNA binding"/>
    <property type="evidence" value="ECO:0007669"/>
    <property type="project" value="TreeGrafter"/>
</dbReference>
<sequence length="313" mass="34180">MDQSQLSRYLPLTCTGHSRPVTHLSFSNIYENGSYLMISACKDGAPMLRDGVTGDWIGTFTGHKGAVWSARFSADAELAITASADFTAKVWDSNSGSIIASYGHNHIVRTAAFVPSYSQTQYCVTAGNEKKIRIWDLNREESAPALMEWVGAEGTIKSALWVEQSVIITAGDDKCMKWWDLRTVDKLVDSVTLDGPISQMEERKGSVTVAAGSAVYTFDALDRTPMKKQALDYNASTVSIHPSRKKFATGSTNDTWVRIHDFSTGAVLDTLKGHHGPVHSISYSPDGQLCASGGEDGTIRLWKSETGPYGLWK</sequence>
<dbReference type="OrthoDB" id="408728at2759"/>
<keyword evidence="3" id="KW-0677">Repeat</keyword>
<dbReference type="PRINTS" id="PR00320">
    <property type="entry name" value="GPROTEINBRPT"/>
</dbReference>
<organism evidence="8 9">
    <name type="scientific">Lipomyces starkeyi NRRL Y-11557</name>
    <dbReference type="NCBI Taxonomy" id="675824"/>
    <lineage>
        <taxon>Eukaryota</taxon>
        <taxon>Fungi</taxon>
        <taxon>Dikarya</taxon>
        <taxon>Ascomycota</taxon>
        <taxon>Saccharomycotina</taxon>
        <taxon>Lipomycetes</taxon>
        <taxon>Lipomycetales</taxon>
        <taxon>Lipomycetaceae</taxon>
        <taxon>Lipomyces</taxon>
    </lineage>
</organism>
<feature type="repeat" description="WD" evidence="7">
    <location>
        <begin position="271"/>
        <end position="307"/>
    </location>
</feature>
<dbReference type="Pfam" id="PF00400">
    <property type="entry name" value="WD40"/>
    <property type="match status" value="3"/>
</dbReference>
<dbReference type="AlphaFoldDB" id="A0A1E3PXV4"/>
<evidence type="ECO:0000313" key="9">
    <source>
        <dbReference type="Proteomes" id="UP000094385"/>
    </source>
</evidence>
<dbReference type="InterPro" id="IPR015943">
    <property type="entry name" value="WD40/YVTN_repeat-like_dom_sf"/>
</dbReference>
<proteinExistence type="inferred from homology"/>
<dbReference type="PANTHER" id="PTHR19877:SF13">
    <property type="entry name" value="SERINE-THREONINE KINASE RECEPTOR-ASSOCIATED PROTEIN"/>
    <property type="match status" value="1"/>
</dbReference>
<dbReference type="PROSITE" id="PS00678">
    <property type="entry name" value="WD_REPEATS_1"/>
    <property type="match status" value="1"/>
</dbReference>
<keyword evidence="9" id="KW-1185">Reference proteome</keyword>
<keyword evidence="1 7" id="KW-0853">WD repeat</keyword>
<dbReference type="GO" id="GO:0032797">
    <property type="term" value="C:SMN complex"/>
    <property type="evidence" value="ECO:0007669"/>
    <property type="project" value="TreeGrafter"/>
</dbReference>
<name>A0A1E3PXV4_LIPST</name>
<dbReference type="EMBL" id="KV454301">
    <property type="protein sequence ID" value="ODQ70226.1"/>
    <property type="molecule type" value="Genomic_DNA"/>
</dbReference>
<feature type="repeat" description="WD" evidence="7">
    <location>
        <begin position="60"/>
        <end position="101"/>
    </location>
</feature>
<accession>A0A1E3PXV4</accession>
<gene>
    <name evidence="8" type="ORF">LIPSTDRAFT_58054</name>
</gene>
<keyword evidence="2" id="KW-0507">mRNA processing</keyword>
<dbReference type="InterPro" id="IPR036322">
    <property type="entry name" value="WD40_repeat_dom_sf"/>
</dbReference>
<evidence type="ECO:0000256" key="5">
    <source>
        <dbReference type="ARBA" id="ARBA00038394"/>
    </source>
</evidence>
<dbReference type="Proteomes" id="UP000094385">
    <property type="component" value="Unassembled WGS sequence"/>
</dbReference>
<dbReference type="GO" id="GO:0000387">
    <property type="term" value="P:spliceosomal snRNP assembly"/>
    <property type="evidence" value="ECO:0007669"/>
    <property type="project" value="TreeGrafter"/>
</dbReference>
<dbReference type="PROSITE" id="PS50082">
    <property type="entry name" value="WD_REPEATS_2"/>
    <property type="match status" value="3"/>
</dbReference>
<dbReference type="InterPro" id="IPR020472">
    <property type="entry name" value="WD40_PAC1"/>
</dbReference>
<dbReference type="InterPro" id="IPR001680">
    <property type="entry name" value="WD40_rpt"/>
</dbReference>
<evidence type="ECO:0000256" key="4">
    <source>
        <dbReference type="ARBA" id="ARBA00023187"/>
    </source>
</evidence>
<protein>
    <recommendedName>
        <fullName evidence="6">Serine-threonine kinase receptor-associated protein</fullName>
    </recommendedName>
</protein>
<keyword evidence="4" id="KW-0508">mRNA splicing</keyword>
<dbReference type="STRING" id="675824.A0A1E3PXV4"/>
<evidence type="ECO:0000313" key="8">
    <source>
        <dbReference type="EMBL" id="ODQ70226.1"/>
    </source>
</evidence>